<evidence type="ECO:0000313" key="3">
    <source>
        <dbReference type="Proteomes" id="UP001221413"/>
    </source>
</evidence>
<comment type="caution">
    <text evidence="2">The sequence shown here is derived from an EMBL/GenBank/DDBJ whole genome shotgun (WGS) entry which is preliminary data.</text>
</comment>
<dbReference type="EMBL" id="JAQGDS010000010">
    <property type="protein sequence ID" value="KAJ6257755.1"/>
    <property type="molecule type" value="Genomic_DNA"/>
</dbReference>
<dbReference type="Proteomes" id="UP001221413">
    <property type="component" value="Unassembled WGS sequence"/>
</dbReference>
<name>A0AAD6NGT6_DREDA</name>
<dbReference type="AlphaFoldDB" id="A0AAD6NGT6"/>
<keyword evidence="3" id="KW-1185">Reference proteome</keyword>
<sequence length="62" mass="6411">MAFCTDPAPETVPGTRLQLAGRQGTPTSGPKRRPPTPAGFSQPHREPGLLLTAGVHQSPAPA</sequence>
<protein>
    <submittedName>
        <fullName evidence="2">Uncharacterized protein</fullName>
    </submittedName>
</protein>
<feature type="region of interest" description="Disordered" evidence="1">
    <location>
        <begin position="1"/>
        <end position="62"/>
    </location>
</feature>
<gene>
    <name evidence="2" type="ORF">Dda_7544</name>
</gene>
<organism evidence="2 3">
    <name type="scientific">Drechslerella dactyloides</name>
    <name type="common">Nematode-trapping fungus</name>
    <name type="synonym">Arthrobotrys dactyloides</name>
    <dbReference type="NCBI Taxonomy" id="74499"/>
    <lineage>
        <taxon>Eukaryota</taxon>
        <taxon>Fungi</taxon>
        <taxon>Dikarya</taxon>
        <taxon>Ascomycota</taxon>
        <taxon>Pezizomycotina</taxon>
        <taxon>Orbiliomycetes</taxon>
        <taxon>Orbiliales</taxon>
        <taxon>Orbiliaceae</taxon>
        <taxon>Drechslerella</taxon>
    </lineage>
</organism>
<accession>A0AAD6NGT6</accession>
<evidence type="ECO:0000256" key="1">
    <source>
        <dbReference type="SAM" id="MobiDB-lite"/>
    </source>
</evidence>
<proteinExistence type="predicted"/>
<reference evidence="2" key="1">
    <citation type="submission" date="2023-01" db="EMBL/GenBank/DDBJ databases">
        <title>The chitinases involved in constricting ring structure development in the nematode-trapping fungus Drechslerella dactyloides.</title>
        <authorList>
            <person name="Wang R."/>
            <person name="Zhang L."/>
            <person name="Tang P."/>
            <person name="Li S."/>
            <person name="Liang L."/>
        </authorList>
    </citation>
    <scope>NUCLEOTIDE SEQUENCE</scope>
    <source>
        <strain evidence="2">YMF1.00031</strain>
    </source>
</reference>
<evidence type="ECO:0000313" key="2">
    <source>
        <dbReference type="EMBL" id="KAJ6257755.1"/>
    </source>
</evidence>